<feature type="non-terminal residue" evidence="2">
    <location>
        <position position="1"/>
    </location>
</feature>
<gene>
    <name evidence="2" type="ORF">METZ01_LOCUS491108</name>
</gene>
<protein>
    <submittedName>
        <fullName evidence="2">Uncharacterized protein</fullName>
    </submittedName>
</protein>
<proteinExistence type="predicted"/>
<evidence type="ECO:0000256" key="1">
    <source>
        <dbReference type="SAM" id="MobiDB-lite"/>
    </source>
</evidence>
<feature type="region of interest" description="Disordered" evidence="1">
    <location>
        <begin position="1"/>
        <end position="22"/>
    </location>
</feature>
<reference evidence="2" key="1">
    <citation type="submission" date="2018-05" db="EMBL/GenBank/DDBJ databases">
        <authorList>
            <person name="Lanie J.A."/>
            <person name="Ng W.-L."/>
            <person name="Kazmierczak K.M."/>
            <person name="Andrzejewski T.M."/>
            <person name="Davidsen T.M."/>
            <person name="Wayne K.J."/>
            <person name="Tettelin H."/>
            <person name="Glass J.I."/>
            <person name="Rusch D."/>
            <person name="Podicherti R."/>
            <person name="Tsui H.-C.T."/>
            <person name="Winkler M.E."/>
        </authorList>
    </citation>
    <scope>NUCLEOTIDE SEQUENCE</scope>
</reference>
<dbReference type="EMBL" id="UINC01213469">
    <property type="protein sequence ID" value="SVE38254.1"/>
    <property type="molecule type" value="Genomic_DNA"/>
</dbReference>
<name>A0A383D1R9_9ZZZZ</name>
<evidence type="ECO:0000313" key="2">
    <source>
        <dbReference type="EMBL" id="SVE38254.1"/>
    </source>
</evidence>
<dbReference type="AlphaFoldDB" id="A0A383D1R9"/>
<feature type="non-terminal residue" evidence="2">
    <location>
        <position position="22"/>
    </location>
</feature>
<accession>A0A383D1R9</accession>
<sequence length="22" mass="2587">VVDRARFELAPSSMPRRRSSRL</sequence>
<organism evidence="2">
    <name type="scientific">marine metagenome</name>
    <dbReference type="NCBI Taxonomy" id="408172"/>
    <lineage>
        <taxon>unclassified sequences</taxon>
        <taxon>metagenomes</taxon>
        <taxon>ecological metagenomes</taxon>
    </lineage>
</organism>